<dbReference type="KEGG" id="ppsc:EHS13_08465"/>
<dbReference type="Proteomes" id="UP000426246">
    <property type="component" value="Chromosome"/>
</dbReference>
<dbReference type="Pfam" id="PF08795">
    <property type="entry name" value="DUF1796"/>
    <property type="match status" value="1"/>
</dbReference>
<gene>
    <name evidence="1" type="ORF">EHS13_08465</name>
</gene>
<evidence type="ECO:0000313" key="2">
    <source>
        <dbReference type="Proteomes" id="UP000426246"/>
    </source>
</evidence>
<dbReference type="AlphaFoldDB" id="A0A6B8RHS4"/>
<name>A0A6B8RHS4_9BACL</name>
<proteinExistence type="predicted"/>
<dbReference type="EMBL" id="CP034235">
    <property type="protein sequence ID" value="QGQ94908.1"/>
    <property type="molecule type" value="Genomic_DNA"/>
</dbReference>
<accession>A0A6B8RHS4</accession>
<keyword evidence="2" id="KW-1185">Reference proteome</keyword>
<dbReference type="InterPro" id="IPR014903">
    <property type="entry name" value="DUF1796"/>
</dbReference>
<protein>
    <submittedName>
        <fullName evidence="1">Peptidase</fullName>
    </submittedName>
</protein>
<evidence type="ECO:0000313" key="1">
    <source>
        <dbReference type="EMBL" id="QGQ94908.1"/>
    </source>
</evidence>
<sequence>MRVADLKGNYDAIISLGDLCLPSLQLEKNDLRTYAGVLDWMGSPNLSDVNRLLKNRFIGFMELPYMRIGGYADEGRLWVKDEVYNIVSNHDFYADQNTLTHLATYPEVREKFDRRIKRFFQQAATCRKILFIRTEGDLEEARELQGILSKLIKHDFRILLVRHSNVGGIIELDWPLKKVCAIELPNEEKWNGNDNYWQAILEGIELNG</sequence>
<reference evidence="2" key="1">
    <citation type="submission" date="2018-11" db="EMBL/GenBank/DDBJ databases">
        <title>Complete genome sequence of Paenibacillus sp. ML311-T8.</title>
        <authorList>
            <person name="Nam Y.-D."/>
            <person name="Kang J."/>
            <person name="Chung W.-H."/>
            <person name="Park Y.S."/>
        </authorList>
    </citation>
    <scope>NUCLEOTIDE SEQUENCE [LARGE SCALE GENOMIC DNA]</scope>
    <source>
        <strain evidence="2">ML311-T8</strain>
    </source>
</reference>
<dbReference type="RefSeq" id="WP_155699919.1">
    <property type="nucleotide sequence ID" value="NZ_CP034235.1"/>
</dbReference>
<organism evidence="1 2">
    <name type="scientific">Paenibacillus psychroresistens</name>
    <dbReference type="NCBI Taxonomy" id="1778678"/>
    <lineage>
        <taxon>Bacteria</taxon>
        <taxon>Bacillati</taxon>
        <taxon>Bacillota</taxon>
        <taxon>Bacilli</taxon>
        <taxon>Bacillales</taxon>
        <taxon>Paenibacillaceae</taxon>
        <taxon>Paenibacillus</taxon>
    </lineage>
</organism>
<dbReference type="OrthoDB" id="5326008at2"/>